<organism evidence="3 4">
    <name type="scientific">Emericellopsis atlantica</name>
    <dbReference type="NCBI Taxonomy" id="2614577"/>
    <lineage>
        <taxon>Eukaryota</taxon>
        <taxon>Fungi</taxon>
        <taxon>Dikarya</taxon>
        <taxon>Ascomycota</taxon>
        <taxon>Pezizomycotina</taxon>
        <taxon>Sordariomycetes</taxon>
        <taxon>Hypocreomycetidae</taxon>
        <taxon>Hypocreales</taxon>
        <taxon>Bionectriaceae</taxon>
        <taxon>Emericellopsis</taxon>
    </lineage>
</organism>
<sequence>MGSHGFFQYWRLKFIVTFIRFLSSRASRKHLTPSPSCHRRAIRIPSRDLHRFIDAWIYYPPRHDPNAPAPVVVNWHGSGFIIDNLGMDHAFCERIAREGRVVVLDADYRKAPEYPFPLPMEDAEDVLRWVADQSRQFDVNRVALSGFSAGATMCLGAVSQIRPRFPSLNIRAVYAFYPGTDWTIPAEDKKVDRPIAPLPVRGLQLFSDAYVPRQEDREDPLASPLRADASTFLSTKIVLFPASGDVFYHETVALEKKLREGGCDVELDVAEDAAHGFDKPLKPEFFNKKERDRLYGRVVESLRGIM</sequence>
<dbReference type="SUPFAM" id="SSF53474">
    <property type="entry name" value="alpha/beta-Hydrolases"/>
    <property type="match status" value="1"/>
</dbReference>
<feature type="domain" description="Alpha/beta hydrolase fold-3" evidence="2">
    <location>
        <begin position="72"/>
        <end position="277"/>
    </location>
</feature>
<comment type="caution">
    <text evidence="3">The sequence shown here is derived from an EMBL/GenBank/DDBJ whole genome shotgun (WGS) entry which is preliminary data.</text>
</comment>
<accession>A0A9P7ZLC6</accession>
<keyword evidence="1 3" id="KW-0378">Hydrolase</keyword>
<evidence type="ECO:0000313" key="4">
    <source>
        <dbReference type="Proteomes" id="UP000887229"/>
    </source>
</evidence>
<name>A0A9P7ZLC6_9HYPO</name>
<dbReference type="InterPro" id="IPR050300">
    <property type="entry name" value="GDXG_lipolytic_enzyme"/>
</dbReference>
<dbReference type="AlphaFoldDB" id="A0A9P7ZLC6"/>
<proteinExistence type="predicted"/>
<reference evidence="3" key="1">
    <citation type="journal article" date="2021" name="IMA Fungus">
        <title>Genomic characterization of three marine fungi, including Emericellopsis atlantica sp. nov. with signatures of a generalist lifestyle and marine biomass degradation.</title>
        <authorList>
            <person name="Hagestad O.C."/>
            <person name="Hou L."/>
            <person name="Andersen J.H."/>
            <person name="Hansen E.H."/>
            <person name="Altermark B."/>
            <person name="Li C."/>
            <person name="Kuhnert E."/>
            <person name="Cox R.J."/>
            <person name="Crous P.W."/>
            <person name="Spatafora J.W."/>
            <person name="Lail K."/>
            <person name="Amirebrahimi M."/>
            <person name="Lipzen A."/>
            <person name="Pangilinan J."/>
            <person name="Andreopoulos W."/>
            <person name="Hayes R.D."/>
            <person name="Ng V."/>
            <person name="Grigoriev I.V."/>
            <person name="Jackson S.A."/>
            <person name="Sutton T.D.S."/>
            <person name="Dobson A.D.W."/>
            <person name="Rama T."/>
        </authorList>
    </citation>
    <scope>NUCLEOTIDE SEQUENCE</scope>
    <source>
        <strain evidence="3">TS7</strain>
    </source>
</reference>
<dbReference type="GO" id="GO:0016787">
    <property type="term" value="F:hydrolase activity"/>
    <property type="evidence" value="ECO:0007669"/>
    <property type="project" value="UniProtKB-KW"/>
</dbReference>
<evidence type="ECO:0000259" key="2">
    <source>
        <dbReference type="Pfam" id="PF07859"/>
    </source>
</evidence>
<evidence type="ECO:0000256" key="1">
    <source>
        <dbReference type="ARBA" id="ARBA00022801"/>
    </source>
</evidence>
<dbReference type="RefSeq" id="XP_046117756.1">
    <property type="nucleotide sequence ID" value="XM_046257570.1"/>
</dbReference>
<dbReference type="InterPro" id="IPR029058">
    <property type="entry name" value="AB_hydrolase_fold"/>
</dbReference>
<dbReference type="Gene3D" id="3.40.50.1820">
    <property type="entry name" value="alpha/beta hydrolase"/>
    <property type="match status" value="1"/>
</dbReference>
<dbReference type="Proteomes" id="UP000887229">
    <property type="component" value="Unassembled WGS sequence"/>
</dbReference>
<protein>
    <submittedName>
        <fullName evidence="3">Alpha/Beta hydrolase protein</fullName>
    </submittedName>
</protein>
<keyword evidence="4" id="KW-1185">Reference proteome</keyword>
<dbReference type="Pfam" id="PF07859">
    <property type="entry name" value="Abhydrolase_3"/>
    <property type="match status" value="1"/>
</dbReference>
<dbReference type="PANTHER" id="PTHR48081">
    <property type="entry name" value="AB HYDROLASE SUPERFAMILY PROTEIN C4A8.06C"/>
    <property type="match status" value="1"/>
</dbReference>
<dbReference type="EMBL" id="MU251256">
    <property type="protein sequence ID" value="KAG9253832.1"/>
    <property type="molecule type" value="Genomic_DNA"/>
</dbReference>
<dbReference type="PANTHER" id="PTHR48081:SF8">
    <property type="entry name" value="ALPHA_BETA HYDROLASE FOLD-3 DOMAIN-CONTAINING PROTEIN-RELATED"/>
    <property type="match status" value="1"/>
</dbReference>
<gene>
    <name evidence="3" type="ORF">F5Z01DRAFT_130972</name>
</gene>
<dbReference type="InterPro" id="IPR013094">
    <property type="entry name" value="AB_hydrolase_3"/>
</dbReference>
<evidence type="ECO:0000313" key="3">
    <source>
        <dbReference type="EMBL" id="KAG9253832.1"/>
    </source>
</evidence>
<dbReference type="OrthoDB" id="19653at2759"/>
<dbReference type="GeneID" id="70288473"/>